<dbReference type="InterPro" id="IPR001093">
    <property type="entry name" value="IMP_DH_GMPRt"/>
</dbReference>
<protein>
    <submittedName>
        <fullName evidence="10">Guanosine monophosphate reductase</fullName>
    </submittedName>
</protein>
<reference evidence="10 11" key="1">
    <citation type="journal article" date="2016" name="Nat. Commun.">
        <title>Thousands of microbial genomes shed light on interconnected biogeochemical processes in an aquifer system.</title>
        <authorList>
            <person name="Anantharaman K."/>
            <person name="Brown C.T."/>
            <person name="Hug L.A."/>
            <person name="Sharon I."/>
            <person name="Castelle C.J."/>
            <person name="Probst A.J."/>
            <person name="Thomas B.C."/>
            <person name="Singh A."/>
            <person name="Wilkins M.J."/>
            <person name="Karaoz U."/>
            <person name="Brodie E.L."/>
            <person name="Williams K.H."/>
            <person name="Hubbard S.S."/>
            <person name="Banfield J.F."/>
        </authorList>
    </citation>
    <scope>NUCLEOTIDE SEQUENCE [LARGE SCALE GENOMIC DNA]</scope>
</reference>
<dbReference type="CDD" id="cd00381">
    <property type="entry name" value="IMPDH"/>
    <property type="match status" value="1"/>
</dbReference>
<evidence type="ECO:0000256" key="8">
    <source>
        <dbReference type="ARBA" id="ARBA00048028"/>
    </source>
</evidence>
<organism evidence="10 11">
    <name type="scientific">Candidatus Gottesmanbacteria bacterium RIFCSPHIGHO2_01_FULL_39_10</name>
    <dbReference type="NCBI Taxonomy" id="1798375"/>
    <lineage>
        <taxon>Bacteria</taxon>
        <taxon>Candidatus Gottesmaniibacteriota</taxon>
    </lineage>
</organism>
<dbReference type="InterPro" id="IPR005990">
    <property type="entry name" value="IMP_DH"/>
</dbReference>
<dbReference type="GO" id="GO:0006177">
    <property type="term" value="P:GMP biosynthetic process"/>
    <property type="evidence" value="ECO:0007669"/>
    <property type="project" value="UniProtKB-KW"/>
</dbReference>
<evidence type="ECO:0000256" key="5">
    <source>
        <dbReference type="ARBA" id="ARBA00022958"/>
    </source>
</evidence>
<dbReference type="InterPro" id="IPR015875">
    <property type="entry name" value="IMP_DH/GMP_Rdtase_CS"/>
</dbReference>
<evidence type="ECO:0000256" key="2">
    <source>
        <dbReference type="ARBA" id="ARBA00005502"/>
    </source>
</evidence>
<evidence type="ECO:0000313" key="10">
    <source>
        <dbReference type="EMBL" id="OGG14987.1"/>
    </source>
</evidence>
<dbReference type="GO" id="GO:0006183">
    <property type="term" value="P:GTP biosynthetic process"/>
    <property type="evidence" value="ECO:0007669"/>
    <property type="project" value="TreeGrafter"/>
</dbReference>
<dbReference type="FunFam" id="3.20.20.70:FF:000424">
    <property type="entry name" value="Inosine-5'-monophosphate dehydrogenase 2"/>
    <property type="match status" value="1"/>
</dbReference>
<dbReference type="SUPFAM" id="SSF51412">
    <property type="entry name" value="Inosine monophosphate dehydrogenase (IMPDH)"/>
    <property type="match status" value="1"/>
</dbReference>
<dbReference type="SMART" id="SM01240">
    <property type="entry name" value="IMPDH"/>
    <property type="match status" value="1"/>
</dbReference>
<keyword evidence="3" id="KW-0332">GMP biosynthesis</keyword>
<evidence type="ECO:0000313" key="11">
    <source>
        <dbReference type="Proteomes" id="UP000177383"/>
    </source>
</evidence>
<evidence type="ECO:0000256" key="7">
    <source>
        <dbReference type="ARBA" id="ARBA00023027"/>
    </source>
</evidence>
<keyword evidence="5" id="KW-0630">Potassium</keyword>
<evidence type="ECO:0000256" key="6">
    <source>
        <dbReference type="ARBA" id="ARBA00023002"/>
    </source>
</evidence>
<evidence type="ECO:0000259" key="9">
    <source>
        <dbReference type="Pfam" id="PF00478"/>
    </source>
</evidence>
<keyword evidence="7" id="KW-0520">NAD</keyword>
<dbReference type="AlphaFoldDB" id="A0A1F5ZSA6"/>
<dbReference type="Pfam" id="PF00478">
    <property type="entry name" value="IMPDH"/>
    <property type="match status" value="1"/>
</dbReference>
<keyword evidence="4" id="KW-0658">Purine biosynthesis</keyword>
<comment type="similarity">
    <text evidence="2">Belongs to the IMPDH/GMPR family.</text>
</comment>
<dbReference type="EMBL" id="MFJE01000007">
    <property type="protein sequence ID" value="OGG14987.1"/>
    <property type="molecule type" value="Genomic_DNA"/>
</dbReference>
<sequence length="359" mass="38508">MNTNNKIIEQTGLTFDDVLLLPNYTEVKRQDIDISTSLTNKIKLEIPLLSSPMDTVTTAPLALALAKLGGMGFIHRNLTIDQQVEEVKIVKTGNHKVGAAVGVGQDLEERVSKLLKAGVDTIIVDSAHGFSKWVIEAVELISKKYPQVEIIGGNIATSEGAKRLIEAGAKALRVGMGPGSICTTRVISGMGVPQITAIMEVYSVAKEHNIPVIADGGIKYSGDIVKALAAGADTVMLGSLLAGVDEAPGEKVTIKEKDYKKYRGMGSVAAMIEGGATRYGQEYIKGKEKKLIAEGVEGLVPYSGKLEDVINQLVGGLRTGMYYTGVKNIKELKENTHFQRITQASLIESHPHDIVIAKE</sequence>
<dbReference type="Proteomes" id="UP000177383">
    <property type="component" value="Unassembled WGS sequence"/>
</dbReference>
<evidence type="ECO:0000256" key="1">
    <source>
        <dbReference type="ARBA" id="ARBA00001958"/>
    </source>
</evidence>
<proteinExistence type="inferred from homology"/>
<dbReference type="Gene3D" id="3.20.20.70">
    <property type="entry name" value="Aldolase class I"/>
    <property type="match status" value="2"/>
</dbReference>
<dbReference type="GO" id="GO:0003938">
    <property type="term" value="F:IMP dehydrogenase activity"/>
    <property type="evidence" value="ECO:0007669"/>
    <property type="project" value="UniProtKB-EC"/>
</dbReference>
<dbReference type="PROSITE" id="PS00487">
    <property type="entry name" value="IMP_DH_GMP_RED"/>
    <property type="match status" value="1"/>
</dbReference>
<dbReference type="STRING" id="1798375.A2773_03725"/>
<comment type="caution">
    <text evidence="10">The sequence shown here is derived from an EMBL/GenBank/DDBJ whole genome shotgun (WGS) entry which is preliminary data.</text>
</comment>
<dbReference type="PANTHER" id="PTHR11911:SF111">
    <property type="entry name" value="INOSINE-5'-MONOPHOSPHATE DEHYDROGENASE"/>
    <property type="match status" value="1"/>
</dbReference>
<gene>
    <name evidence="10" type="ORF">A2773_03725</name>
</gene>
<evidence type="ECO:0000256" key="3">
    <source>
        <dbReference type="ARBA" id="ARBA00022749"/>
    </source>
</evidence>
<evidence type="ECO:0000256" key="4">
    <source>
        <dbReference type="ARBA" id="ARBA00022755"/>
    </source>
</evidence>
<name>A0A1F5ZSA6_9BACT</name>
<feature type="domain" description="IMP dehydrogenase/GMP reductase" evidence="9">
    <location>
        <begin position="12"/>
        <end position="352"/>
    </location>
</feature>
<dbReference type="InterPro" id="IPR013785">
    <property type="entry name" value="Aldolase_TIM"/>
</dbReference>
<keyword evidence="6" id="KW-0560">Oxidoreductase</keyword>
<comment type="catalytic activity">
    <reaction evidence="8">
        <text>IMP + NAD(+) + H2O = XMP + NADH + H(+)</text>
        <dbReference type="Rhea" id="RHEA:11708"/>
        <dbReference type="ChEBI" id="CHEBI:15377"/>
        <dbReference type="ChEBI" id="CHEBI:15378"/>
        <dbReference type="ChEBI" id="CHEBI:57464"/>
        <dbReference type="ChEBI" id="CHEBI:57540"/>
        <dbReference type="ChEBI" id="CHEBI:57945"/>
        <dbReference type="ChEBI" id="CHEBI:58053"/>
        <dbReference type="EC" id="1.1.1.205"/>
    </reaction>
</comment>
<dbReference type="PANTHER" id="PTHR11911">
    <property type="entry name" value="INOSINE-5-MONOPHOSPHATE DEHYDROGENASE RELATED"/>
    <property type="match status" value="1"/>
</dbReference>
<comment type="cofactor">
    <cofactor evidence="1">
        <name>K(+)</name>
        <dbReference type="ChEBI" id="CHEBI:29103"/>
    </cofactor>
</comment>
<accession>A0A1F5ZSA6</accession>